<protein>
    <submittedName>
        <fullName evidence="1">Uncharacterized protein</fullName>
    </submittedName>
</protein>
<accession>A0ABP0Z2H1</accession>
<dbReference type="EMBL" id="OZ021742">
    <property type="protein sequence ID" value="CAK9326983.1"/>
    <property type="molecule type" value="Genomic_DNA"/>
</dbReference>
<gene>
    <name evidence="1" type="ORF">CITCOLO1_LOCUS19349</name>
</gene>
<name>A0ABP0Z2H1_9ROSI</name>
<keyword evidence="2" id="KW-1185">Reference proteome</keyword>
<evidence type="ECO:0000313" key="2">
    <source>
        <dbReference type="Proteomes" id="UP001642487"/>
    </source>
</evidence>
<proteinExistence type="predicted"/>
<evidence type="ECO:0000313" key="1">
    <source>
        <dbReference type="EMBL" id="CAK9326983.1"/>
    </source>
</evidence>
<sequence length="65" mass="8001">MEFLHEFEMDKNRFKELFVQKHVDNHNLFWIIADAMDWLERKCRWDEMLIDMAGDFGTEFSNNQS</sequence>
<dbReference type="Proteomes" id="UP001642487">
    <property type="component" value="Chromosome 8"/>
</dbReference>
<organism evidence="1 2">
    <name type="scientific">Citrullus colocynthis</name>
    <name type="common">colocynth</name>
    <dbReference type="NCBI Taxonomy" id="252529"/>
    <lineage>
        <taxon>Eukaryota</taxon>
        <taxon>Viridiplantae</taxon>
        <taxon>Streptophyta</taxon>
        <taxon>Embryophyta</taxon>
        <taxon>Tracheophyta</taxon>
        <taxon>Spermatophyta</taxon>
        <taxon>Magnoliopsida</taxon>
        <taxon>eudicotyledons</taxon>
        <taxon>Gunneridae</taxon>
        <taxon>Pentapetalae</taxon>
        <taxon>rosids</taxon>
        <taxon>fabids</taxon>
        <taxon>Cucurbitales</taxon>
        <taxon>Cucurbitaceae</taxon>
        <taxon>Benincaseae</taxon>
        <taxon>Citrullus</taxon>
    </lineage>
</organism>
<reference evidence="1 2" key="1">
    <citation type="submission" date="2024-03" db="EMBL/GenBank/DDBJ databases">
        <authorList>
            <person name="Gkanogiannis A."/>
            <person name="Becerra Lopez-Lavalle L."/>
        </authorList>
    </citation>
    <scope>NUCLEOTIDE SEQUENCE [LARGE SCALE GENOMIC DNA]</scope>
</reference>